<dbReference type="Proteomes" id="UP000799750">
    <property type="component" value="Unassembled WGS sequence"/>
</dbReference>
<reference evidence="3" key="1">
    <citation type="journal article" date="2020" name="Stud. Mycol.">
        <title>101 Dothideomycetes genomes: a test case for predicting lifestyles and emergence of pathogens.</title>
        <authorList>
            <person name="Haridas S."/>
            <person name="Albert R."/>
            <person name="Binder M."/>
            <person name="Bloem J."/>
            <person name="Labutti K."/>
            <person name="Salamov A."/>
            <person name="Andreopoulos B."/>
            <person name="Baker S."/>
            <person name="Barry K."/>
            <person name="Bills G."/>
            <person name="Bluhm B."/>
            <person name="Cannon C."/>
            <person name="Castanera R."/>
            <person name="Culley D."/>
            <person name="Daum C."/>
            <person name="Ezra D."/>
            <person name="Gonzalez J."/>
            <person name="Henrissat B."/>
            <person name="Kuo A."/>
            <person name="Liang C."/>
            <person name="Lipzen A."/>
            <person name="Lutzoni F."/>
            <person name="Magnuson J."/>
            <person name="Mondo S."/>
            <person name="Nolan M."/>
            <person name="Ohm R."/>
            <person name="Pangilinan J."/>
            <person name="Park H.-J."/>
            <person name="Ramirez L."/>
            <person name="Alfaro M."/>
            <person name="Sun H."/>
            <person name="Tritt A."/>
            <person name="Yoshinaga Y."/>
            <person name="Zwiers L.-H."/>
            <person name="Turgeon B."/>
            <person name="Goodwin S."/>
            <person name="Spatafora J."/>
            <person name="Crous P."/>
            <person name="Grigoriev I."/>
        </authorList>
    </citation>
    <scope>NUCLEOTIDE SEQUENCE</scope>
    <source>
        <strain evidence="3">CBS 269.34</strain>
    </source>
</reference>
<dbReference type="InterPro" id="IPR001623">
    <property type="entry name" value="DnaJ_domain"/>
</dbReference>
<dbReference type="EMBL" id="MU004182">
    <property type="protein sequence ID" value="KAF2501334.1"/>
    <property type="molecule type" value="Genomic_DNA"/>
</dbReference>
<dbReference type="PANTHER" id="PTHR24074">
    <property type="entry name" value="CO-CHAPERONE PROTEIN DJLA"/>
    <property type="match status" value="1"/>
</dbReference>
<feature type="compositionally biased region" description="Basic and acidic residues" evidence="1">
    <location>
        <begin position="111"/>
        <end position="124"/>
    </location>
</feature>
<dbReference type="AlphaFoldDB" id="A0A6A6RA82"/>
<dbReference type="SUPFAM" id="SSF46565">
    <property type="entry name" value="Chaperone J-domain"/>
    <property type="match status" value="1"/>
</dbReference>
<feature type="region of interest" description="Disordered" evidence="1">
    <location>
        <begin position="74"/>
        <end position="189"/>
    </location>
</feature>
<dbReference type="PROSITE" id="PS50076">
    <property type="entry name" value="DNAJ_2"/>
    <property type="match status" value="1"/>
</dbReference>
<keyword evidence="4" id="KW-1185">Reference proteome</keyword>
<dbReference type="InterPro" id="IPR036869">
    <property type="entry name" value="J_dom_sf"/>
</dbReference>
<protein>
    <submittedName>
        <fullName evidence="3">DnaJ-domain-containing protein</fullName>
    </submittedName>
</protein>
<feature type="compositionally biased region" description="Basic and acidic residues" evidence="1">
    <location>
        <begin position="91"/>
        <end position="100"/>
    </location>
</feature>
<dbReference type="InterPro" id="IPR050817">
    <property type="entry name" value="DjlA_DnaK_co-chaperone"/>
</dbReference>
<feature type="compositionally biased region" description="Basic residues" evidence="1">
    <location>
        <begin position="145"/>
        <end position="156"/>
    </location>
</feature>
<evidence type="ECO:0000256" key="1">
    <source>
        <dbReference type="SAM" id="MobiDB-lite"/>
    </source>
</evidence>
<dbReference type="PRINTS" id="PR00625">
    <property type="entry name" value="JDOMAIN"/>
</dbReference>
<accession>A0A6A6RA82</accession>
<dbReference type="CDD" id="cd06257">
    <property type="entry name" value="DnaJ"/>
    <property type="match status" value="1"/>
</dbReference>
<dbReference type="OrthoDB" id="10250354at2759"/>
<dbReference type="InterPro" id="IPR018253">
    <property type="entry name" value="DnaJ_domain_CS"/>
</dbReference>
<sequence>MSSNPVFKTHYAALSVRADATKEAIRQAYRRLVLIYHPDKLRSDLPEAQKATAVAMFRGVQEAYEILSDDEKRAKYDARRSGQAQGFTREYFNRDPFTRDRPRRHRGKPGNKPEETYEPKESRRWYHATPPAEKKPPKGQEKRKPGARKKRSKVPKPPKEVKVTPQPAQTAEPAKKGKKSSPPAFRDAQ</sequence>
<dbReference type="PROSITE" id="PS00636">
    <property type="entry name" value="DNAJ_1"/>
    <property type="match status" value="1"/>
</dbReference>
<dbReference type="Gene3D" id="1.10.287.110">
    <property type="entry name" value="DnaJ domain"/>
    <property type="match status" value="1"/>
</dbReference>
<organism evidence="3 4">
    <name type="scientific">Lophium mytilinum</name>
    <dbReference type="NCBI Taxonomy" id="390894"/>
    <lineage>
        <taxon>Eukaryota</taxon>
        <taxon>Fungi</taxon>
        <taxon>Dikarya</taxon>
        <taxon>Ascomycota</taxon>
        <taxon>Pezizomycotina</taxon>
        <taxon>Dothideomycetes</taxon>
        <taxon>Pleosporomycetidae</taxon>
        <taxon>Mytilinidiales</taxon>
        <taxon>Mytilinidiaceae</taxon>
        <taxon>Lophium</taxon>
    </lineage>
</organism>
<gene>
    <name evidence="3" type="ORF">BU16DRAFT_522308</name>
</gene>
<feature type="domain" description="J" evidence="2">
    <location>
        <begin position="9"/>
        <end position="80"/>
    </location>
</feature>
<feature type="compositionally biased region" description="Low complexity" evidence="1">
    <location>
        <begin position="180"/>
        <end position="189"/>
    </location>
</feature>
<evidence type="ECO:0000259" key="2">
    <source>
        <dbReference type="PROSITE" id="PS50076"/>
    </source>
</evidence>
<evidence type="ECO:0000313" key="3">
    <source>
        <dbReference type="EMBL" id="KAF2501334.1"/>
    </source>
</evidence>
<proteinExistence type="predicted"/>
<dbReference type="Pfam" id="PF00226">
    <property type="entry name" value="DnaJ"/>
    <property type="match status" value="1"/>
</dbReference>
<feature type="compositionally biased region" description="Basic and acidic residues" evidence="1">
    <location>
        <begin position="132"/>
        <end position="144"/>
    </location>
</feature>
<dbReference type="SMART" id="SM00271">
    <property type="entry name" value="DnaJ"/>
    <property type="match status" value="1"/>
</dbReference>
<evidence type="ECO:0000313" key="4">
    <source>
        <dbReference type="Proteomes" id="UP000799750"/>
    </source>
</evidence>
<name>A0A6A6RA82_9PEZI</name>